<dbReference type="Pfam" id="PF05742">
    <property type="entry name" value="TANGO2"/>
    <property type="match status" value="1"/>
</dbReference>
<dbReference type="AlphaFoldDB" id="A4S4Z7"/>
<dbReference type="eggNOG" id="KOG2342">
    <property type="taxonomic scope" value="Eukaryota"/>
</dbReference>
<dbReference type="OrthoDB" id="191601at2759"/>
<dbReference type="HOGENOM" id="CLU_678611_0_0_1"/>
<dbReference type="KEGG" id="olu:OSTLU_26585"/>
<dbReference type="RefSeq" id="XP_001420522.1">
    <property type="nucleotide sequence ID" value="XM_001420485.1"/>
</dbReference>
<dbReference type="Gramene" id="ABO98815">
    <property type="protein sequence ID" value="ABO98815"/>
    <property type="gene ID" value="OSTLU_26585"/>
</dbReference>
<gene>
    <name evidence="1" type="ORF">OSTLU_26585</name>
</gene>
<dbReference type="PANTHER" id="PTHR17985">
    <property type="entry name" value="SER/THR-RICH PROTEIN T10 IN DGCR REGION"/>
    <property type="match status" value="1"/>
</dbReference>
<dbReference type="OMA" id="WDEREWV"/>
<dbReference type="Proteomes" id="UP000001568">
    <property type="component" value="Chromosome 11"/>
</dbReference>
<evidence type="ECO:0000313" key="1">
    <source>
        <dbReference type="EMBL" id="ABO98815.1"/>
    </source>
</evidence>
<protein>
    <submittedName>
        <fullName evidence="1">Uncharacterized protein</fullName>
    </submittedName>
</protein>
<evidence type="ECO:0000313" key="2">
    <source>
        <dbReference type="Proteomes" id="UP000001568"/>
    </source>
</evidence>
<proteinExistence type="predicted"/>
<reference evidence="1 2" key="1">
    <citation type="journal article" date="2007" name="Proc. Natl. Acad. Sci. U.S.A.">
        <title>The tiny eukaryote Ostreococcus provides genomic insights into the paradox of plankton speciation.</title>
        <authorList>
            <person name="Palenik B."/>
            <person name="Grimwood J."/>
            <person name="Aerts A."/>
            <person name="Rouze P."/>
            <person name="Salamov A."/>
            <person name="Putnam N."/>
            <person name="Dupont C."/>
            <person name="Jorgensen R."/>
            <person name="Derelle E."/>
            <person name="Rombauts S."/>
            <person name="Zhou K."/>
            <person name="Otillar R."/>
            <person name="Merchant S.S."/>
            <person name="Podell S."/>
            <person name="Gaasterland T."/>
            <person name="Napoli C."/>
            <person name="Gendler K."/>
            <person name="Manuell A."/>
            <person name="Tai V."/>
            <person name="Vallon O."/>
            <person name="Piganeau G."/>
            <person name="Jancek S."/>
            <person name="Heijde M."/>
            <person name="Jabbari K."/>
            <person name="Bowler C."/>
            <person name="Lohr M."/>
            <person name="Robbens S."/>
            <person name="Werner G."/>
            <person name="Dubchak I."/>
            <person name="Pazour G.J."/>
            <person name="Ren Q."/>
            <person name="Paulsen I."/>
            <person name="Delwiche C."/>
            <person name="Schmutz J."/>
            <person name="Rokhsar D."/>
            <person name="Van de Peer Y."/>
            <person name="Moreau H."/>
            <person name="Grigoriev I.V."/>
        </authorList>
    </citation>
    <scope>NUCLEOTIDE SEQUENCE [LARGE SCALE GENOMIC DNA]</scope>
    <source>
        <strain evidence="1 2">CCE9901</strain>
    </source>
</reference>
<dbReference type="EMBL" id="CP000591">
    <property type="protein sequence ID" value="ABO98815.1"/>
    <property type="molecule type" value="Genomic_DNA"/>
</dbReference>
<accession>A4S4Z7</accession>
<dbReference type="PANTHER" id="PTHR17985:SF8">
    <property type="entry name" value="TRANSPORT AND GOLGI ORGANIZATION PROTEIN 2 HOMOLOG"/>
    <property type="match status" value="1"/>
</dbReference>
<keyword evidence="2" id="KW-1185">Reference proteome</keyword>
<sequence length="406" mass="44331">MCVAFIALVRTTSANAPIKLLVAFNRDEDYARPTKACAAWPSERDDEAYEIFGARDELGGGTWFAMCRKTGRWGLVTNAANGTTTTTTTTTNGGTTKSPKKTVSAYVTRGMLVTDYLKSPEIDSGKYAMEVFAKRMRFDGFNLVVGDASRGTAHYVGNRGSANAETPMELRAGRVYGLANDVLDAPWPKVVRGKAKLEEILRAYSRYSADALPTRALEEQVLRDVLHAPLDARPLAIDAAERLSYSSSDRDAPAPSAAARELWRHQQSFVAGGRRRESHVDCDDDVDASIDIDVDEDDEEDEEFVVEQIEACESERSFVRPGELPGLPNCGTRTSQVVLVSADGRCSWCEHHFVPVLPDRRRARRPAAVARASAAAPDAFLVAALERASHAFVIPAVAPRPRTPIA</sequence>
<dbReference type="InterPro" id="IPR008551">
    <property type="entry name" value="TANGO2"/>
</dbReference>
<dbReference type="GeneID" id="5004409"/>
<organism evidence="1 2">
    <name type="scientific">Ostreococcus lucimarinus (strain CCE9901)</name>
    <dbReference type="NCBI Taxonomy" id="436017"/>
    <lineage>
        <taxon>Eukaryota</taxon>
        <taxon>Viridiplantae</taxon>
        <taxon>Chlorophyta</taxon>
        <taxon>Mamiellophyceae</taxon>
        <taxon>Mamiellales</taxon>
        <taxon>Bathycoccaceae</taxon>
        <taxon>Ostreococcus</taxon>
    </lineage>
</organism>
<name>A4S4Z7_OSTLU</name>